<accession>A0A9W5T7S8</accession>
<reference evidence="2" key="1">
    <citation type="submission" date="2019-12" db="EMBL/GenBank/DDBJ databases">
        <title>Genome sequence of Babesia ovis.</title>
        <authorList>
            <person name="Yamagishi J."/>
            <person name="Sevinc F."/>
            <person name="Xuan X."/>
        </authorList>
    </citation>
    <scope>NUCLEOTIDE SEQUENCE</scope>
    <source>
        <strain evidence="2">Selcuk</strain>
    </source>
</reference>
<dbReference type="OrthoDB" id="360842at2759"/>
<sequence length="2248" mass="251772">MTANTATSENYITQWYNGNYELMHSCLKQLSAAGKSRKSDADGTKAATPVGGFWSRFLRFSKSREDGAKDSGTKSTSNGMLPGSKDLGGTSFSDPRSRCHVASPSDHSEVLLSDETLEKIKSGVITGFKQFIFHRPHFVPSRKPSMGLDALRSYIRKKFSDLERSIDQIESFSTLANVDQHLCCELLYEGICYYGEDSQNMSEYTIIENMLHAQSEYQIKCLLLLFTFINNGKVFSEDKVPANSVFPEAVTILNELLSKGLVKNVCLLLMSSTKEACRYKTMLSGDMSSIMKVFYDHTIELINSLICLLETCFLYFHPTTGDVKCLLMLLPHVFDLANLYGISDYGGALAAVFDGLSDGSSAWYPSSKIMTSLCIGVREFDQITNNACNMGNRLSLIVILSLHPQLYRLSGMDNSVATLLTQTDVLDRFKGTKSPFSEYNKSFVFLEFFIFGVYCNDMERAIKCVDSGVFLHICTILVDTTPVKERPSVLKILELLLSKLLFSNNSLSKMWYDLLDYEVLCKRNAEDSARLPFWGTIDEKIYRPPGRSLIELLSLLARFETCNDKQYAFQIWKSCAETYRSVIPNVNCHVYNTKFDNKMYNCAETSTVDKKLAERLLVPCDGFSWWERNSALLDLVTLAAGDHQIYVETYPCFLTKVLEFGLYLSQMELDGESGGRIVGKFLNMSASRELRFPFILERLISQIGTLTKGAYDTLPGFIYERLLARDDQIETAEATLMIASTIQAQHSQQGLSVGNCLRKMYTFPLISGVPEVKIALSTLGLGGRCPFGLIETSIATFKLISHCDRIPRSLELVKGPEVNLDVNIQHKIGGGDQSFLNSVFSILSRSHMEGLEMLTSSVLSSLCSNHIKDSNTACAALLRLSELLSDSKGTPNRGFVNNGYALSVEELRAYVKCVRVLFLYVPREKRFRHSGTDWLQRLVEFATWILDTHCLRNECVHWDLIEDVFDFFHEVIQGPFGGKDNTSKASQYLLEQFLQPASNICVSLVRAAWESKILSAISIICILFKRDILLIVAHRAAMFMYTNREGSHCPYCNLPYTIDPELRHSSKDQMDFDEPSGPLNWWSNKIRKINSMFSIPSRDHTAPKTCECLQLEMHPISVLMAHDAVIEAMTTLRSKGDYTIDLSNHCDFIDCFGSSASEELRMKSVYLLLQLQERVGIESLIVSNKVLKELQSYYSLVYPCEEFSSYVMYPQMEAEDLVLYNKVASVVTTFNRMDTSEHHYYCMSHLCDLNRCGIDNLVLFLLNQCSKKVVSASDTNFGNHLLGSDTQIVALINLASGGGDTWQFCDWRRMDALAALISFSKISNRVLDLISKHWPTVEEDARKFDFMHGSCESYIMQCQRLSYLLQLLDLLATSSHRPICGDPSHFLKLYPRLVNSMCEMTQSMRDELDTLVQSSLNGKTSLDPKGFVNMWKYASFQSNVSLTFDLQLGTKLLNPLACDNIHKMNAYALRVNLSNMVLASSTALITSLLKFVSHCPVFDISGISEKSRSWLEFASAEFNPDETSELKLALQIALIKELGHVWIKSNVDLHGNNSVLSISIVLKLLSYILSNDTSPQLRSKIYACVNLFVTNPLKLSGPSISELVVAHLLSHSSELPAGASMNDRTTLLQLLWSDATTLLGHPAPVSIMDGPKLDMATTVRGDIDMLNGSRHDVDMHTVPVKPQEINCGARSNVGLNYSSSGRQVCVGQDYGSLEVQHLAHVDLQQIINLERVHSNEMLFIAIDSGIHIDYRVEALTLLHSVLSALQKFEAGAIEYDLGTVCYGSLGTVSTASVSLLLQERLLRFQRCKQCLLYSLCCPLCLELLTGTSRVLKAVSGLQQFSTFWFHIQPTSPDTCLVDQFLSCDLLLGFTDTENLPTELFYPFISILENLLCMPSVKSRNALIKWLNRHSELLGCCMVINRCGPFSDDSLSLVSSLLRIYRVCVLWLLAEYRRATFQSEHLTNFSLVLADLQCKFPLAMTMPRVVPSLLEVLTLDLSTSSDCYWQCILLGLQTMFPELGAFESDLDFTGQTPIKALAVEKASTVAKVLVRCGTSLISFINHLNMLDPAMRRKSLSRFALRIATVECAAMLLEYILALVVTHNGSSSAQVFIAAPSVNSNAIADESQTAVRPDAAQSVLVPKLRKLVDLSRVESLLDNISRLCGTNGARLNDSVSARRKHVFGDHLVEYLAPYDLEHVPSFGNVQQYSYSYTTLYGLLLCSICNLSVVLEQYYGCKFSSPLLSREQLQH</sequence>
<dbReference type="EMBL" id="BLIY01000001">
    <property type="protein sequence ID" value="GFE52733.1"/>
    <property type="molecule type" value="Genomic_DNA"/>
</dbReference>
<gene>
    <name evidence="2" type="ORF">BaOVIS_001370</name>
</gene>
<dbReference type="Proteomes" id="UP001057455">
    <property type="component" value="Unassembled WGS sequence"/>
</dbReference>
<organism evidence="2 3">
    <name type="scientific">Babesia ovis</name>
    <dbReference type="NCBI Taxonomy" id="5869"/>
    <lineage>
        <taxon>Eukaryota</taxon>
        <taxon>Sar</taxon>
        <taxon>Alveolata</taxon>
        <taxon>Apicomplexa</taxon>
        <taxon>Aconoidasida</taxon>
        <taxon>Piroplasmida</taxon>
        <taxon>Babesiidae</taxon>
        <taxon>Babesia</taxon>
    </lineage>
</organism>
<evidence type="ECO:0000313" key="3">
    <source>
        <dbReference type="Proteomes" id="UP001057455"/>
    </source>
</evidence>
<proteinExistence type="predicted"/>
<keyword evidence="3" id="KW-1185">Reference proteome</keyword>
<name>A0A9W5T7S8_BABOV</name>
<protein>
    <submittedName>
        <fullName evidence="2">DSBA oxidoreductase, putative</fullName>
    </submittedName>
</protein>
<comment type="caution">
    <text evidence="2">The sequence shown here is derived from an EMBL/GenBank/DDBJ whole genome shotgun (WGS) entry which is preliminary data.</text>
</comment>
<feature type="region of interest" description="Disordered" evidence="1">
    <location>
        <begin position="65"/>
        <end position="87"/>
    </location>
</feature>
<evidence type="ECO:0000256" key="1">
    <source>
        <dbReference type="SAM" id="MobiDB-lite"/>
    </source>
</evidence>
<evidence type="ECO:0000313" key="2">
    <source>
        <dbReference type="EMBL" id="GFE52733.1"/>
    </source>
</evidence>